<dbReference type="InterPro" id="IPR026904">
    <property type="entry name" value="MnmG_C"/>
</dbReference>
<dbReference type="PANTHER" id="PTHR11806">
    <property type="entry name" value="GLUCOSE INHIBITED DIVISION PROTEIN A"/>
    <property type="match status" value="1"/>
</dbReference>
<evidence type="ECO:0000259" key="12">
    <source>
        <dbReference type="SMART" id="SM01228"/>
    </source>
</evidence>
<dbReference type="NCBIfam" id="TIGR00136">
    <property type="entry name" value="mnmG_gidA"/>
    <property type="match status" value="1"/>
</dbReference>
<evidence type="ECO:0000256" key="9">
    <source>
        <dbReference type="ARBA" id="ARBA00025948"/>
    </source>
</evidence>
<feature type="domain" description="tRNA uridine 5-carboxymethylaminomethyl modification enzyme C-terminal subdomain" evidence="12">
    <location>
        <begin position="548"/>
        <end position="619"/>
    </location>
</feature>
<dbReference type="InterPro" id="IPR044920">
    <property type="entry name" value="MnmG_C_subdom_sf"/>
</dbReference>
<dbReference type="PROSITE" id="PS01280">
    <property type="entry name" value="GIDA_1"/>
    <property type="match status" value="1"/>
</dbReference>
<dbReference type="HAMAP" id="MF_00129">
    <property type="entry name" value="MnmG_GidA"/>
    <property type="match status" value="1"/>
</dbReference>
<evidence type="ECO:0000256" key="3">
    <source>
        <dbReference type="ARBA" id="ARBA00007653"/>
    </source>
</evidence>
<feature type="binding site" evidence="11">
    <location>
        <begin position="12"/>
        <end position="17"/>
    </location>
    <ligand>
        <name>FAD</name>
        <dbReference type="ChEBI" id="CHEBI:57692"/>
    </ligand>
</feature>
<feature type="binding site" evidence="11">
    <location>
        <begin position="272"/>
        <end position="286"/>
    </location>
    <ligand>
        <name>NAD(+)</name>
        <dbReference type="ChEBI" id="CHEBI:57540"/>
    </ligand>
</feature>
<dbReference type="Pfam" id="PF21680">
    <property type="entry name" value="GIDA_C_1st"/>
    <property type="match status" value="1"/>
</dbReference>
<dbReference type="Proteomes" id="UP001501302">
    <property type="component" value="Unassembled WGS sequence"/>
</dbReference>
<accession>A0ABP9GPK8</accession>
<evidence type="ECO:0000256" key="10">
    <source>
        <dbReference type="ARBA" id="ARBA00031800"/>
    </source>
</evidence>
<dbReference type="PANTHER" id="PTHR11806:SF0">
    <property type="entry name" value="PROTEIN MTO1 HOMOLOG, MITOCHONDRIAL"/>
    <property type="match status" value="1"/>
</dbReference>
<dbReference type="RefSeq" id="WP_345191031.1">
    <property type="nucleotide sequence ID" value="NZ_BAABJJ010000014.1"/>
</dbReference>
<comment type="cofactor">
    <cofactor evidence="1 11">
        <name>FAD</name>
        <dbReference type="ChEBI" id="CHEBI:57692"/>
    </cofactor>
</comment>
<dbReference type="InterPro" id="IPR036188">
    <property type="entry name" value="FAD/NAD-bd_sf"/>
</dbReference>
<dbReference type="SMART" id="SM01228">
    <property type="entry name" value="GIDA_assoc_3"/>
    <property type="match status" value="1"/>
</dbReference>
<comment type="subcellular location">
    <subcellularLocation>
        <location evidence="11">Cytoplasm</location>
    </subcellularLocation>
</comment>
<evidence type="ECO:0000256" key="8">
    <source>
        <dbReference type="ARBA" id="ARBA00023027"/>
    </source>
</evidence>
<dbReference type="Gene3D" id="1.10.10.1800">
    <property type="entry name" value="tRNA uridine 5-carboxymethylaminomethyl modification enzyme MnmG/GidA"/>
    <property type="match status" value="1"/>
</dbReference>
<evidence type="ECO:0000313" key="14">
    <source>
        <dbReference type="Proteomes" id="UP001501302"/>
    </source>
</evidence>
<comment type="caution">
    <text evidence="11">Lacks conserved residue(s) required for the propagation of feature annotation.</text>
</comment>
<evidence type="ECO:0000256" key="7">
    <source>
        <dbReference type="ARBA" id="ARBA00022827"/>
    </source>
</evidence>
<comment type="similarity">
    <text evidence="3 11">Belongs to the MnmG family.</text>
</comment>
<proteinExistence type="inferred from homology"/>
<dbReference type="PROSITE" id="PS01281">
    <property type="entry name" value="GIDA_2"/>
    <property type="match status" value="1"/>
</dbReference>
<evidence type="ECO:0000313" key="13">
    <source>
        <dbReference type="EMBL" id="GAA4942037.1"/>
    </source>
</evidence>
<keyword evidence="5 11" id="KW-0285">Flavoprotein</keyword>
<keyword evidence="6 11" id="KW-0819">tRNA processing</keyword>
<dbReference type="InterPro" id="IPR040131">
    <property type="entry name" value="MnmG_N"/>
</dbReference>
<dbReference type="SUPFAM" id="SSF51905">
    <property type="entry name" value="FAD/NAD(P)-binding domain"/>
    <property type="match status" value="1"/>
</dbReference>
<dbReference type="InterPro" id="IPR002218">
    <property type="entry name" value="MnmG-rel"/>
</dbReference>
<comment type="caution">
    <text evidence="13">The sequence shown here is derived from an EMBL/GenBank/DDBJ whole genome shotgun (WGS) entry which is preliminary data.</text>
</comment>
<dbReference type="Pfam" id="PF13932">
    <property type="entry name" value="SAM_GIDA_C"/>
    <property type="match status" value="1"/>
</dbReference>
<keyword evidence="8 11" id="KW-0520">NAD</keyword>
<dbReference type="Pfam" id="PF01134">
    <property type="entry name" value="GIDA"/>
    <property type="match status" value="1"/>
</dbReference>
<evidence type="ECO:0000256" key="2">
    <source>
        <dbReference type="ARBA" id="ARBA00003717"/>
    </source>
</evidence>
<protein>
    <recommendedName>
        <fullName evidence="4 11">tRNA uridine 5-carboxymethylaminomethyl modification enzyme MnmG</fullName>
    </recommendedName>
    <alternativeName>
        <fullName evidence="10 11">Glucose-inhibited division protein A</fullName>
    </alternativeName>
</protein>
<reference evidence="14" key="1">
    <citation type="journal article" date="2019" name="Int. J. Syst. Evol. Microbiol.">
        <title>The Global Catalogue of Microorganisms (GCM) 10K type strain sequencing project: providing services to taxonomists for standard genome sequencing and annotation.</title>
        <authorList>
            <consortium name="The Broad Institute Genomics Platform"/>
            <consortium name="The Broad Institute Genome Sequencing Center for Infectious Disease"/>
            <person name="Wu L."/>
            <person name="Ma J."/>
        </authorList>
    </citation>
    <scope>NUCLEOTIDE SEQUENCE [LARGE SCALE GENOMIC DNA]</scope>
    <source>
        <strain evidence="14">JCM 18285</strain>
    </source>
</reference>
<dbReference type="InterPro" id="IPR047001">
    <property type="entry name" value="MnmG_C_subdom"/>
</dbReference>
<comment type="subunit">
    <text evidence="9 11">Homodimer. Heterotetramer of two MnmE and two MnmG subunits.</text>
</comment>
<keyword evidence="14" id="KW-1185">Reference proteome</keyword>
<comment type="function">
    <text evidence="2 11">NAD-binding protein involved in the addition of a carboxymethylaminomethyl (cmnm) group at the wobble position (U34) of certain tRNAs, forming tRNA-cmnm(5)s(2)U34.</text>
</comment>
<gene>
    <name evidence="11 13" type="primary">mnmG</name>
    <name evidence="11" type="synonym">gidA</name>
    <name evidence="13" type="ORF">GCM10023314_13880</name>
</gene>
<dbReference type="InterPro" id="IPR004416">
    <property type="entry name" value="MnmG"/>
</dbReference>
<keyword evidence="7 11" id="KW-0274">FAD</keyword>
<dbReference type="Gene3D" id="3.50.50.60">
    <property type="entry name" value="FAD/NAD(P)-binding domain"/>
    <property type="match status" value="2"/>
</dbReference>
<dbReference type="EMBL" id="BAABJJ010000014">
    <property type="protein sequence ID" value="GAA4942037.1"/>
    <property type="molecule type" value="Genomic_DNA"/>
</dbReference>
<evidence type="ECO:0000256" key="11">
    <source>
        <dbReference type="HAMAP-Rule" id="MF_00129"/>
    </source>
</evidence>
<name>A0ABP9GPK8_9FLAO</name>
<dbReference type="Gene3D" id="1.10.150.570">
    <property type="entry name" value="GidA associated domain, C-terminal subdomain"/>
    <property type="match status" value="1"/>
</dbReference>
<evidence type="ECO:0000256" key="6">
    <source>
        <dbReference type="ARBA" id="ARBA00022694"/>
    </source>
</evidence>
<dbReference type="InterPro" id="IPR049312">
    <property type="entry name" value="GIDA_C_N"/>
</dbReference>
<evidence type="ECO:0000256" key="4">
    <source>
        <dbReference type="ARBA" id="ARBA00020461"/>
    </source>
</evidence>
<evidence type="ECO:0000256" key="5">
    <source>
        <dbReference type="ARBA" id="ARBA00022630"/>
    </source>
</evidence>
<keyword evidence="11" id="KW-0963">Cytoplasm</keyword>
<evidence type="ECO:0000256" key="1">
    <source>
        <dbReference type="ARBA" id="ARBA00001974"/>
    </source>
</evidence>
<organism evidence="13 14">
    <name type="scientific">Algibacter agarivorans</name>
    <dbReference type="NCBI Taxonomy" id="1109741"/>
    <lineage>
        <taxon>Bacteria</taxon>
        <taxon>Pseudomonadati</taxon>
        <taxon>Bacteroidota</taxon>
        <taxon>Flavobacteriia</taxon>
        <taxon>Flavobacteriales</taxon>
        <taxon>Flavobacteriaceae</taxon>
        <taxon>Algibacter</taxon>
    </lineage>
</organism>
<sequence length="623" mass="69780">MFNEVYDVIVVGAGHAGSEAAAAAANMGSKTLLVTMNLQNIAQMSCNPAMGGIAKGQIVREIDALGGYSGIVSDTSAIQFKMLNKSKGPAMWSPRVQSDRMRFAEDWRLLLEGTPNLDFYQEMVSALIVENHKVVGVKTSLGIEIKAKSVVLTNGTFLNGLIHIGDKNFGGGRAGERAATGITEQLVDLGFESGRMKTGTPPRVDGRSLDYSKMAEQPGDENPEKFSYLDITKPLVNQRSCYMTYTSLEVHDLLREGFDRSPMFNGRIKGLGPRYCPSIEDKINRFADKDKHQLFIEPEGWNTCEVYVNGFSTSLPEDVQFKALRSVVGFENVKFFRPGYAIEYDYFPPTQLKHTLETKLVEGLYFAGQINGTTGYEEAASQGLMAGINASLKVKEKDPFTLKRDEAYIGVLIDDLITKGTEEPYRMFTSRAEYRTLLRQDNADKRLTPKGFELGLASEKRLKRMEEKHEAAEKFVRFFETESVKPEIINPILESKKSAPVKQSGKLFKVFARPNIEMDDIRKVESIESYIQDNNLDREVIEQAEIQVKYAGYIAKEKNNADKLTRLEYVKIPENFDYSQIKSMSFEAREKLKKIQPATVSQASRISGVSPNDISVLLVYMGR</sequence>
<dbReference type="InterPro" id="IPR020595">
    <property type="entry name" value="MnmG-rel_CS"/>
</dbReference>